<name>A0A8T2IR36_9PIPI</name>
<protein>
    <submittedName>
        <fullName evidence="1">Uncharacterized protein</fullName>
    </submittedName>
</protein>
<sequence>MTRAFCDGFRFHPNPNRKSFGQIYPMEITRMDPFYYPDYPSQTGMFLHSAPLNPLSPVTKTQHGFDCFKPMVTMVRWVSSSVPFP</sequence>
<evidence type="ECO:0000313" key="2">
    <source>
        <dbReference type="Proteomes" id="UP000812440"/>
    </source>
</evidence>
<reference evidence="1" key="1">
    <citation type="thesis" date="2020" institute="ProQuest LLC" country="789 East Eisenhower Parkway, Ann Arbor, MI, USA">
        <title>Comparative Genomics and Chromosome Evolution.</title>
        <authorList>
            <person name="Mudd A.B."/>
        </authorList>
    </citation>
    <scope>NUCLEOTIDE SEQUENCE</scope>
    <source>
        <strain evidence="1">Female2</strain>
        <tissue evidence="1">Blood</tissue>
    </source>
</reference>
<keyword evidence="2" id="KW-1185">Reference proteome</keyword>
<accession>A0A8T2IR36</accession>
<evidence type="ECO:0000313" key="1">
    <source>
        <dbReference type="EMBL" id="KAG8433504.1"/>
    </source>
</evidence>
<dbReference type="AlphaFoldDB" id="A0A8T2IR36"/>
<dbReference type="EMBL" id="JAACNH010000009">
    <property type="protein sequence ID" value="KAG8433504.1"/>
    <property type="molecule type" value="Genomic_DNA"/>
</dbReference>
<comment type="caution">
    <text evidence="1">The sequence shown here is derived from an EMBL/GenBank/DDBJ whole genome shotgun (WGS) entry which is preliminary data.</text>
</comment>
<gene>
    <name evidence="1" type="ORF">GDO86_017696</name>
</gene>
<organism evidence="1 2">
    <name type="scientific">Hymenochirus boettgeri</name>
    <name type="common">Congo dwarf clawed frog</name>
    <dbReference type="NCBI Taxonomy" id="247094"/>
    <lineage>
        <taxon>Eukaryota</taxon>
        <taxon>Metazoa</taxon>
        <taxon>Chordata</taxon>
        <taxon>Craniata</taxon>
        <taxon>Vertebrata</taxon>
        <taxon>Euteleostomi</taxon>
        <taxon>Amphibia</taxon>
        <taxon>Batrachia</taxon>
        <taxon>Anura</taxon>
        <taxon>Pipoidea</taxon>
        <taxon>Pipidae</taxon>
        <taxon>Pipinae</taxon>
        <taxon>Hymenochirus</taxon>
    </lineage>
</organism>
<dbReference type="Proteomes" id="UP000812440">
    <property type="component" value="Chromosome 9"/>
</dbReference>
<proteinExistence type="predicted"/>